<evidence type="ECO:0000256" key="1">
    <source>
        <dbReference type="SAM" id="Phobius"/>
    </source>
</evidence>
<protein>
    <submittedName>
        <fullName evidence="2">Uncharacterized protein</fullName>
    </submittedName>
</protein>
<organism evidence="2 3">
    <name type="scientific">Paenibacillus lacisoli</name>
    <dbReference type="NCBI Taxonomy" id="3064525"/>
    <lineage>
        <taxon>Bacteria</taxon>
        <taxon>Bacillati</taxon>
        <taxon>Bacillota</taxon>
        <taxon>Bacilli</taxon>
        <taxon>Bacillales</taxon>
        <taxon>Paenibacillaceae</taxon>
        <taxon>Paenibacillus</taxon>
    </lineage>
</organism>
<sequence length="62" mass="7274">MKGLLPVVSLIIIVFSYVFMYFLIEIINKQAARKARIWTSMLHTRCDCRIIYLSIREPADLV</sequence>
<proteinExistence type="predicted"/>
<comment type="caution">
    <text evidence="2">The sequence shown here is derived from an EMBL/GenBank/DDBJ whole genome shotgun (WGS) entry which is preliminary data.</text>
</comment>
<evidence type="ECO:0000313" key="3">
    <source>
        <dbReference type="Proteomes" id="UP001240171"/>
    </source>
</evidence>
<dbReference type="EMBL" id="JAUQTB010000005">
    <property type="protein sequence ID" value="MDO7907022.1"/>
    <property type="molecule type" value="Genomic_DNA"/>
</dbReference>
<dbReference type="RefSeq" id="WP_305024222.1">
    <property type="nucleotide sequence ID" value="NZ_JAUQTB010000005.1"/>
</dbReference>
<evidence type="ECO:0000313" key="2">
    <source>
        <dbReference type="EMBL" id="MDO7907022.1"/>
    </source>
</evidence>
<keyword evidence="1" id="KW-1133">Transmembrane helix</keyword>
<accession>A0ABT9CCM9</accession>
<gene>
    <name evidence="2" type="ORF">Q5741_11405</name>
</gene>
<keyword evidence="3" id="KW-1185">Reference proteome</keyword>
<keyword evidence="1" id="KW-0472">Membrane</keyword>
<keyword evidence="1" id="KW-0812">Transmembrane</keyword>
<name>A0ABT9CCM9_9BACL</name>
<dbReference type="Proteomes" id="UP001240171">
    <property type="component" value="Unassembled WGS sequence"/>
</dbReference>
<feature type="transmembrane region" description="Helical" evidence="1">
    <location>
        <begin position="6"/>
        <end position="24"/>
    </location>
</feature>
<reference evidence="2 3" key="1">
    <citation type="submission" date="2023-07" db="EMBL/GenBank/DDBJ databases">
        <title>Paenibacillus sp. JX-17 nov. isolated from soil.</title>
        <authorList>
            <person name="Wan Y."/>
            <person name="Liu B."/>
        </authorList>
    </citation>
    <scope>NUCLEOTIDE SEQUENCE [LARGE SCALE GENOMIC DNA]</scope>
    <source>
        <strain evidence="2 3">JX-17</strain>
    </source>
</reference>